<evidence type="ECO:0000313" key="4">
    <source>
        <dbReference type="Proteomes" id="UP001642409"/>
    </source>
</evidence>
<dbReference type="AlphaFoldDB" id="A0AA86P2A9"/>
<dbReference type="SUPFAM" id="SSF56281">
    <property type="entry name" value="Metallo-hydrolase/oxidoreductase"/>
    <property type="match status" value="1"/>
</dbReference>
<dbReference type="InterPro" id="IPR016440">
    <property type="entry name" value="Rubredoxin-O_OxRdtase"/>
</dbReference>
<dbReference type="InterPro" id="IPR029039">
    <property type="entry name" value="Flavoprotein-like_sf"/>
</dbReference>
<dbReference type="PROSITE" id="PS00201">
    <property type="entry name" value="FLAVODOXIN"/>
    <property type="match status" value="1"/>
</dbReference>
<dbReference type="InterPro" id="IPR045761">
    <property type="entry name" value="ODP_dom"/>
</dbReference>
<dbReference type="InterPro" id="IPR008254">
    <property type="entry name" value="Flavodoxin/NO_synth"/>
</dbReference>
<accession>A0AA86P2A9</accession>
<dbReference type="InterPro" id="IPR036866">
    <property type="entry name" value="RibonucZ/Hydroxyglut_hydro"/>
</dbReference>
<dbReference type="CDD" id="cd07709">
    <property type="entry name" value="flavodiiron_proteins_MBL-fold"/>
    <property type="match status" value="1"/>
</dbReference>
<dbReference type="PROSITE" id="PS50902">
    <property type="entry name" value="FLAVODOXIN_LIKE"/>
    <property type="match status" value="1"/>
</dbReference>
<dbReference type="Gene3D" id="3.60.15.10">
    <property type="entry name" value="Ribonuclease Z/Hydroxyacylglutathione hydrolase-like"/>
    <property type="match status" value="1"/>
</dbReference>
<proteinExistence type="predicted"/>
<dbReference type="InterPro" id="IPR001226">
    <property type="entry name" value="Flavodoxin_CS"/>
</dbReference>
<evidence type="ECO:0000259" key="1">
    <source>
        <dbReference type="PROSITE" id="PS50902"/>
    </source>
</evidence>
<name>A0AA86P2A9_9EUKA</name>
<dbReference type="SMART" id="SM00849">
    <property type="entry name" value="Lactamase_B"/>
    <property type="match status" value="1"/>
</dbReference>
<keyword evidence="4" id="KW-1185">Reference proteome</keyword>
<sequence length="392" mass="44132">MTTQLTPEVTWTGVVDWSLRMFHSYAVPDGVTYNSYLIQDEQLTLVDTVKSSYASEFVHKLQQVVKIEDLKYLISLHAEPDHSGCIPTIFGLNPEIVIVCSTPAQEILKTIYPQLKSANFMTVTNESTLSLGKNTLKFRMTPMQHWPESMGCSMGDILFSSDFFGQHLASTERYVDDFDVFRVIMRMEDYAANIMNPFRVNVTKTIQYYAEQNYQHIFPAHGLCFQFDNCKVAFEVYIKFVEQKVKQNKVVVVYDSMYGSTAKAAQIVAQGILSKGFEPVLLNAETSSNAEIAYALFKSRALCVGSATLNNQMMPDLDAILTYAGQLQHLKGMKFCAFGGCCWAGTALTQIVNKLNEFGAECVGQFGWILKCDDQQLQHLFELGQKIVEALE</sequence>
<dbReference type="GO" id="GO:0046872">
    <property type="term" value="F:metal ion binding"/>
    <property type="evidence" value="ECO:0007669"/>
    <property type="project" value="InterPro"/>
</dbReference>
<dbReference type="Pfam" id="PF19583">
    <property type="entry name" value="ODP"/>
    <property type="match status" value="1"/>
</dbReference>
<dbReference type="EMBL" id="CAXDID020000383">
    <property type="protein sequence ID" value="CAL6085094.1"/>
    <property type="molecule type" value="Genomic_DNA"/>
</dbReference>
<gene>
    <name evidence="2" type="ORF">HINF_LOCUS16946</name>
    <name evidence="3" type="ORF">HINF_LOCUS62520</name>
</gene>
<dbReference type="SUPFAM" id="SSF52218">
    <property type="entry name" value="Flavoproteins"/>
    <property type="match status" value="1"/>
</dbReference>
<reference evidence="3 4" key="2">
    <citation type="submission" date="2024-07" db="EMBL/GenBank/DDBJ databases">
        <authorList>
            <person name="Akdeniz Z."/>
        </authorList>
    </citation>
    <scope>NUCLEOTIDE SEQUENCE [LARGE SCALE GENOMIC DNA]</scope>
</reference>
<dbReference type="PANTHER" id="PTHR43717">
    <property type="entry name" value="ANAEROBIC NITRIC OXIDE REDUCTASE FLAVORUBREDOXIN"/>
    <property type="match status" value="1"/>
</dbReference>
<dbReference type="PANTHER" id="PTHR43717:SF1">
    <property type="entry name" value="ANAEROBIC NITRIC OXIDE REDUCTASE FLAVORUBREDOXIN"/>
    <property type="match status" value="1"/>
</dbReference>
<dbReference type="GO" id="GO:0016491">
    <property type="term" value="F:oxidoreductase activity"/>
    <property type="evidence" value="ECO:0007669"/>
    <property type="project" value="InterPro"/>
</dbReference>
<dbReference type="InterPro" id="IPR001279">
    <property type="entry name" value="Metallo-B-lactamas"/>
</dbReference>
<reference evidence="2" key="1">
    <citation type="submission" date="2023-06" db="EMBL/GenBank/DDBJ databases">
        <authorList>
            <person name="Kurt Z."/>
        </authorList>
    </citation>
    <scope>NUCLEOTIDE SEQUENCE</scope>
</reference>
<protein>
    <submittedName>
        <fullName evidence="2">A-type flavoprotein 6</fullName>
    </submittedName>
    <submittedName>
        <fullName evidence="3">A-type_flavoprotein 6</fullName>
    </submittedName>
</protein>
<evidence type="ECO:0000313" key="2">
    <source>
        <dbReference type="EMBL" id="CAI9929301.1"/>
    </source>
</evidence>
<organism evidence="2">
    <name type="scientific">Hexamita inflata</name>
    <dbReference type="NCBI Taxonomy" id="28002"/>
    <lineage>
        <taxon>Eukaryota</taxon>
        <taxon>Metamonada</taxon>
        <taxon>Diplomonadida</taxon>
        <taxon>Hexamitidae</taxon>
        <taxon>Hexamitinae</taxon>
        <taxon>Hexamita</taxon>
    </lineage>
</organism>
<dbReference type="Proteomes" id="UP001642409">
    <property type="component" value="Unassembled WGS sequence"/>
</dbReference>
<comment type="caution">
    <text evidence="2">The sequence shown here is derived from an EMBL/GenBank/DDBJ whole genome shotgun (WGS) entry which is preliminary data.</text>
</comment>
<dbReference type="GO" id="GO:0010181">
    <property type="term" value="F:FMN binding"/>
    <property type="evidence" value="ECO:0007669"/>
    <property type="project" value="InterPro"/>
</dbReference>
<dbReference type="Pfam" id="PF00258">
    <property type="entry name" value="Flavodoxin_1"/>
    <property type="match status" value="1"/>
</dbReference>
<dbReference type="PIRSF" id="PIRSF005243">
    <property type="entry name" value="ROO"/>
    <property type="match status" value="1"/>
</dbReference>
<dbReference type="Gene3D" id="3.40.50.360">
    <property type="match status" value="1"/>
</dbReference>
<feature type="domain" description="Flavodoxin-like" evidence="1">
    <location>
        <begin position="250"/>
        <end position="388"/>
    </location>
</feature>
<dbReference type="GO" id="GO:0009055">
    <property type="term" value="F:electron transfer activity"/>
    <property type="evidence" value="ECO:0007669"/>
    <property type="project" value="InterPro"/>
</dbReference>
<evidence type="ECO:0000313" key="3">
    <source>
        <dbReference type="EMBL" id="CAL6085094.1"/>
    </source>
</evidence>
<dbReference type="EMBL" id="CATOUU010000429">
    <property type="protein sequence ID" value="CAI9929301.1"/>
    <property type="molecule type" value="Genomic_DNA"/>
</dbReference>